<feature type="non-terminal residue" evidence="1">
    <location>
        <position position="1"/>
    </location>
</feature>
<organism evidence="1">
    <name type="scientific">marine metagenome</name>
    <dbReference type="NCBI Taxonomy" id="408172"/>
    <lineage>
        <taxon>unclassified sequences</taxon>
        <taxon>metagenomes</taxon>
        <taxon>ecological metagenomes</taxon>
    </lineage>
</organism>
<reference evidence="1" key="1">
    <citation type="submission" date="2018-05" db="EMBL/GenBank/DDBJ databases">
        <authorList>
            <person name="Lanie J.A."/>
            <person name="Ng W.-L."/>
            <person name="Kazmierczak K.M."/>
            <person name="Andrzejewski T.M."/>
            <person name="Davidsen T.M."/>
            <person name="Wayne K.J."/>
            <person name="Tettelin H."/>
            <person name="Glass J.I."/>
            <person name="Rusch D."/>
            <person name="Podicherti R."/>
            <person name="Tsui H.-C.T."/>
            <person name="Winkler M.E."/>
        </authorList>
    </citation>
    <scope>NUCLEOTIDE SEQUENCE</scope>
</reference>
<dbReference type="EMBL" id="UINC01079260">
    <property type="protein sequence ID" value="SVC21085.1"/>
    <property type="molecule type" value="Genomic_DNA"/>
</dbReference>
<protein>
    <submittedName>
        <fullName evidence="1">Uncharacterized protein</fullName>
    </submittedName>
</protein>
<proteinExistence type="predicted"/>
<feature type="non-terminal residue" evidence="1">
    <location>
        <position position="46"/>
    </location>
</feature>
<name>A0A382KBT5_9ZZZZ</name>
<evidence type="ECO:0000313" key="1">
    <source>
        <dbReference type="EMBL" id="SVC21085.1"/>
    </source>
</evidence>
<accession>A0A382KBT5</accession>
<gene>
    <name evidence="1" type="ORF">METZ01_LOCUS273939</name>
</gene>
<dbReference type="AlphaFoldDB" id="A0A382KBT5"/>
<sequence length="46" mass="5195">VASTLVDSEEQGGKLDWRLAQDGMTLELAKGVNTFNTLPNFRRTKW</sequence>